<protein>
    <submittedName>
        <fullName evidence="8">Methyl-accepting chemotaxis protein 4</fullName>
    </submittedName>
</protein>
<evidence type="ECO:0000256" key="3">
    <source>
        <dbReference type="ARBA" id="ARBA00023224"/>
    </source>
</evidence>
<reference evidence="8" key="1">
    <citation type="submission" date="2016-10" db="EMBL/GenBank/DDBJ databases">
        <title>Sequence of Gallionella enrichment culture.</title>
        <authorList>
            <person name="Poehlein A."/>
            <person name="Muehling M."/>
            <person name="Daniel R."/>
        </authorList>
    </citation>
    <scope>NUCLEOTIDE SEQUENCE</scope>
</reference>
<dbReference type="Gene3D" id="1.10.287.950">
    <property type="entry name" value="Methyl-accepting chemotaxis protein"/>
    <property type="match status" value="1"/>
</dbReference>
<keyword evidence="2" id="KW-1003">Cell membrane</keyword>
<feature type="transmembrane region" description="Helical" evidence="5">
    <location>
        <begin position="7"/>
        <end position="29"/>
    </location>
</feature>
<dbReference type="Pfam" id="PF00015">
    <property type="entry name" value="MCPsignal"/>
    <property type="match status" value="1"/>
</dbReference>
<dbReference type="EMBL" id="MLJW01000689">
    <property type="protein sequence ID" value="OIQ83589.1"/>
    <property type="molecule type" value="Genomic_DNA"/>
</dbReference>
<comment type="caution">
    <text evidence="8">The sequence shown here is derived from an EMBL/GenBank/DDBJ whole genome shotgun (WGS) entry which is preliminary data.</text>
</comment>
<organism evidence="8">
    <name type="scientific">mine drainage metagenome</name>
    <dbReference type="NCBI Taxonomy" id="410659"/>
    <lineage>
        <taxon>unclassified sequences</taxon>
        <taxon>metagenomes</taxon>
        <taxon>ecological metagenomes</taxon>
    </lineage>
</organism>
<name>A0A1J5R601_9ZZZZ</name>
<comment type="subcellular location">
    <subcellularLocation>
        <location evidence="1">Cell inner membrane</location>
        <topology evidence="1">Multi-pass membrane protein</topology>
    </subcellularLocation>
</comment>
<evidence type="ECO:0000256" key="1">
    <source>
        <dbReference type="ARBA" id="ARBA00004429"/>
    </source>
</evidence>
<keyword evidence="2" id="KW-0997">Cell inner membrane</keyword>
<dbReference type="PROSITE" id="PS50111">
    <property type="entry name" value="CHEMOTAXIS_TRANSDUC_2"/>
    <property type="match status" value="1"/>
</dbReference>
<proteinExistence type="predicted"/>
<keyword evidence="3" id="KW-0807">Transducer</keyword>
<dbReference type="PROSITE" id="PS50192">
    <property type="entry name" value="T_SNARE"/>
    <property type="match status" value="1"/>
</dbReference>
<accession>A0A1J5R601</accession>
<keyword evidence="5" id="KW-0472">Membrane</keyword>
<gene>
    <name evidence="8" type="primary">mcp4_31</name>
    <name evidence="8" type="ORF">GALL_346010</name>
</gene>
<dbReference type="PANTHER" id="PTHR32089">
    <property type="entry name" value="METHYL-ACCEPTING CHEMOTAXIS PROTEIN MCPB"/>
    <property type="match status" value="1"/>
</dbReference>
<keyword evidence="4" id="KW-0175">Coiled coil</keyword>
<dbReference type="InterPro" id="IPR004089">
    <property type="entry name" value="MCPsignal_dom"/>
</dbReference>
<dbReference type="AlphaFoldDB" id="A0A1J5R601"/>
<evidence type="ECO:0000256" key="4">
    <source>
        <dbReference type="SAM" id="Coils"/>
    </source>
</evidence>
<dbReference type="PANTHER" id="PTHR32089:SF112">
    <property type="entry name" value="LYSOZYME-LIKE PROTEIN-RELATED"/>
    <property type="match status" value="1"/>
</dbReference>
<evidence type="ECO:0000259" key="7">
    <source>
        <dbReference type="PROSITE" id="PS50192"/>
    </source>
</evidence>
<dbReference type="GO" id="GO:0005886">
    <property type="term" value="C:plasma membrane"/>
    <property type="evidence" value="ECO:0007669"/>
    <property type="project" value="UniProtKB-SubCell"/>
</dbReference>
<evidence type="ECO:0000259" key="6">
    <source>
        <dbReference type="PROSITE" id="PS50111"/>
    </source>
</evidence>
<keyword evidence="5" id="KW-0812">Transmembrane</keyword>
<evidence type="ECO:0000313" key="8">
    <source>
        <dbReference type="EMBL" id="OIQ83589.1"/>
    </source>
</evidence>
<dbReference type="InterPro" id="IPR000727">
    <property type="entry name" value="T_SNARE_dom"/>
</dbReference>
<feature type="transmembrane region" description="Helical" evidence="5">
    <location>
        <begin position="195"/>
        <end position="220"/>
    </location>
</feature>
<feature type="domain" description="Methyl-accepting transducer" evidence="6">
    <location>
        <begin position="305"/>
        <end position="548"/>
    </location>
</feature>
<evidence type="ECO:0000256" key="2">
    <source>
        <dbReference type="ARBA" id="ARBA00022519"/>
    </source>
</evidence>
<dbReference type="SMART" id="SM00283">
    <property type="entry name" value="MA"/>
    <property type="match status" value="1"/>
</dbReference>
<dbReference type="GO" id="GO:0007165">
    <property type="term" value="P:signal transduction"/>
    <property type="evidence" value="ECO:0007669"/>
    <property type="project" value="UniProtKB-KW"/>
</dbReference>
<evidence type="ECO:0000256" key="5">
    <source>
        <dbReference type="SAM" id="Phobius"/>
    </source>
</evidence>
<dbReference type="SUPFAM" id="SSF58104">
    <property type="entry name" value="Methyl-accepting chemotaxis protein (MCP) signaling domain"/>
    <property type="match status" value="1"/>
</dbReference>
<keyword evidence="5" id="KW-1133">Transmembrane helix</keyword>
<feature type="coiled-coil region" evidence="4">
    <location>
        <begin position="348"/>
        <end position="375"/>
    </location>
</feature>
<sequence length="573" mass="59983">MTIRLKVIIALVVMLLGMICTGVTIFLTLHRQQPVLARAETAVLRMNGSVVPLVESIDGLKLDVAQVQQFLTDASATHHLDSFDDADRWAGKFASDMAAARRHAAALGMDETVRILDGMTGQFPGYYALGRKMAHVYIDSGVEAGNVLMTGFDKMSDDMDRSNDHLLEAVRGRLGREGEGLLQASQSARASGREAVWLLALIFTGTICAGLVAAVSLGVVMGRAFAGLAADLDTVMHDGTQPFQLSPERRDEFGGIARVLLVFRQKQEEVRRLDAVSRSEHAEQDRRAGRVETLAGAFLNSMTASLDTVVAALGRLRDTADGMHANAEATSGLALSSATAAAQASSNVETVASAAEELSASVEEIRRQVDESARIATAAAAEAEQTTGKVRGLAEAARKIGDVVQLINDIASQTNLLALNATIEAARAGEAGKGFAVVAGEVKNLANQTARATDEIGQQIAAVQGATGEAVTAIDGITATIRRIDAIGAQVAQAVDGQGLATGEIARNVLQAADGTRVVSRNVDGVQKAADETSQAATGMMAAMNDLAAQCDGLRGHVQRFLGDIRADFGGAA</sequence>
<feature type="domain" description="T-SNARE coiled-coil homology" evidence="7">
    <location>
        <begin position="464"/>
        <end position="526"/>
    </location>
</feature>